<sequence>MTHILGVDIGTTGRPRQEKMDARRQLHSRRRILHEGAALLGLKYLNE</sequence>
<dbReference type="EMBL" id="BARS01007434">
    <property type="protein sequence ID" value="GAF83064.1"/>
    <property type="molecule type" value="Genomic_DNA"/>
</dbReference>
<proteinExistence type="predicted"/>
<comment type="caution">
    <text evidence="2">The sequence shown here is derived from an EMBL/GenBank/DDBJ whole genome shotgun (WGS) entry which is preliminary data.</text>
</comment>
<evidence type="ECO:0000313" key="2">
    <source>
        <dbReference type="EMBL" id="GAF83064.1"/>
    </source>
</evidence>
<evidence type="ECO:0000256" key="1">
    <source>
        <dbReference type="SAM" id="MobiDB-lite"/>
    </source>
</evidence>
<dbReference type="AlphaFoldDB" id="X0SPS7"/>
<feature type="region of interest" description="Disordered" evidence="1">
    <location>
        <begin position="1"/>
        <end position="25"/>
    </location>
</feature>
<reference evidence="2" key="1">
    <citation type="journal article" date="2014" name="Front. Microbiol.">
        <title>High frequency of phylogenetically diverse reductive dehalogenase-homologous genes in deep subseafloor sedimentary metagenomes.</title>
        <authorList>
            <person name="Kawai M."/>
            <person name="Futagami T."/>
            <person name="Toyoda A."/>
            <person name="Takaki Y."/>
            <person name="Nishi S."/>
            <person name="Hori S."/>
            <person name="Arai W."/>
            <person name="Tsubouchi T."/>
            <person name="Morono Y."/>
            <person name="Uchiyama I."/>
            <person name="Ito T."/>
            <person name="Fujiyama A."/>
            <person name="Inagaki F."/>
            <person name="Takami H."/>
        </authorList>
    </citation>
    <scope>NUCLEOTIDE SEQUENCE</scope>
    <source>
        <strain evidence="2">Expedition CK06-06</strain>
    </source>
</reference>
<feature type="compositionally biased region" description="Basic and acidic residues" evidence="1">
    <location>
        <begin position="15"/>
        <end position="24"/>
    </location>
</feature>
<gene>
    <name evidence="2" type="ORF">S01H1_14311</name>
</gene>
<name>X0SPS7_9ZZZZ</name>
<accession>X0SPS7</accession>
<protein>
    <submittedName>
        <fullName evidence="2">Uncharacterized protein</fullName>
    </submittedName>
</protein>
<organism evidence="2">
    <name type="scientific">marine sediment metagenome</name>
    <dbReference type="NCBI Taxonomy" id="412755"/>
    <lineage>
        <taxon>unclassified sequences</taxon>
        <taxon>metagenomes</taxon>
        <taxon>ecological metagenomes</taxon>
    </lineage>
</organism>